<name>A0ABR7S2U9_AQUAC</name>
<reference evidence="1 2" key="1">
    <citation type="submission" date="2016-06" db="EMBL/GenBank/DDBJ databases">
        <authorList>
            <person name="Ramos C."/>
            <person name="Pintado A."/>
            <person name="Crespo-Gomez J.I."/>
        </authorList>
    </citation>
    <scope>NUCLEOTIDE SEQUENCE [LARGE SCALE GENOMIC DNA]</scope>
    <source>
        <strain evidence="1 2">AVO110</strain>
    </source>
</reference>
<proteinExistence type="predicted"/>
<organism evidence="1 2">
    <name type="scientific">Aquipseudomonas alcaligenes</name>
    <name type="common">Pseudomonas alcaligenes</name>
    <dbReference type="NCBI Taxonomy" id="43263"/>
    <lineage>
        <taxon>Bacteria</taxon>
        <taxon>Pseudomonadati</taxon>
        <taxon>Pseudomonadota</taxon>
        <taxon>Gammaproteobacteria</taxon>
        <taxon>Pseudomonadales</taxon>
        <taxon>Pseudomonadaceae</taxon>
        <taxon>Aquipseudomonas</taxon>
    </lineage>
</organism>
<dbReference type="Proteomes" id="UP000744555">
    <property type="component" value="Unassembled WGS sequence"/>
</dbReference>
<sequence length="80" mass="8958">MLDDPEGSCRVSIYTDFGEIWWRRIKCLAELSLGHAGREVATNTHSVVVARSRADKRLIVQLGYFDVLGAHFDGAVTRHS</sequence>
<comment type="caution">
    <text evidence="1">The sequence shown here is derived from an EMBL/GenBank/DDBJ whole genome shotgun (WGS) entry which is preliminary data.</text>
</comment>
<evidence type="ECO:0000313" key="2">
    <source>
        <dbReference type="Proteomes" id="UP000744555"/>
    </source>
</evidence>
<gene>
    <name evidence="1" type="ORF">A9179_10510</name>
</gene>
<dbReference type="EMBL" id="LZEU01000001">
    <property type="protein sequence ID" value="MBC9250708.1"/>
    <property type="molecule type" value="Genomic_DNA"/>
</dbReference>
<accession>A0ABR7S2U9</accession>
<evidence type="ECO:0000313" key="1">
    <source>
        <dbReference type="EMBL" id="MBC9250708.1"/>
    </source>
</evidence>
<keyword evidence="2" id="KW-1185">Reference proteome</keyword>
<protein>
    <submittedName>
        <fullName evidence="1">Uncharacterized protein</fullName>
    </submittedName>
</protein>